<accession>K0F2J0</accession>
<dbReference type="SUPFAM" id="SSF53474">
    <property type="entry name" value="alpha/beta-Hydrolases"/>
    <property type="match status" value="1"/>
</dbReference>
<feature type="domain" description="Serine aminopeptidase S33" evidence="1">
    <location>
        <begin position="35"/>
        <end position="141"/>
    </location>
</feature>
<dbReference type="InterPro" id="IPR022742">
    <property type="entry name" value="Hydrolase_4"/>
</dbReference>
<dbReference type="Gene3D" id="3.40.50.1820">
    <property type="entry name" value="alpha/beta hydrolase"/>
    <property type="match status" value="1"/>
</dbReference>
<dbReference type="HOGENOM" id="CLU_058232_1_0_11"/>
<keyword evidence="3" id="KW-1185">Reference proteome</keyword>
<dbReference type="eggNOG" id="COG4757">
    <property type="taxonomic scope" value="Bacteria"/>
</dbReference>
<dbReference type="AlphaFoldDB" id="K0F2J0"/>
<gene>
    <name evidence="2" type="ORF">O3I_028750</name>
</gene>
<evidence type="ECO:0000259" key="1">
    <source>
        <dbReference type="Pfam" id="PF12146"/>
    </source>
</evidence>
<dbReference type="InterPro" id="IPR029058">
    <property type="entry name" value="AB_hydrolase_fold"/>
</dbReference>
<organism evidence="2 3">
    <name type="scientific">Nocardia brasiliensis (strain ATCC 700358 / HUJEG-1)</name>
    <dbReference type="NCBI Taxonomy" id="1133849"/>
    <lineage>
        <taxon>Bacteria</taxon>
        <taxon>Bacillati</taxon>
        <taxon>Actinomycetota</taxon>
        <taxon>Actinomycetes</taxon>
        <taxon>Mycobacteriales</taxon>
        <taxon>Nocardiaceae</taxon>
        <taxon>Nocardia</taxon>
    </lineage>
</organism>
<dbReference type="Pfam" id="PF12146">
    <property type="entry name" value="Hydrolase_4"/>
    <property type="match status" value="1"/>
</dbReference>
<reference evidence="2 3" key="1">
    <citation type="journal article" date="2012" name="J. Bacteriol.">
        <title>Complete genome sequence of Nocardia brasiliensis HUJEG-1.</title>
        <authorList>
            <person name="Vera-Cabrera L."/>
            <person name="Ortiz-Lopez R."/>
            <person name="Elizondo-Gonzalez R."/>
            <person name="Perez-Maya A.A."/>
            <person name="Ocampo-Candiani J."/>
        </authorList>
    </citation>
    <scope>NUCLEOTIDE SEQUENCE [LARGE SCALE GENOMIC DNA]</scope>
    <source>
        <strain evidence="3">ATCC 700358</strain>
    </source>
</reference>
<dbReference type="STRING" id="1133849.O3I_028750"/>
<dbReference type="PIRSF" id="PIRSF037442">
    <property type="entry name" value="UCP037442_abhydr"/>
    <property type="match status" value="1"/>
</dbReference>
<keyword evidence="2" id="KW-0378">Hydrolase</keyword>
<sequence length="288" mass="30926">MIPAAEATIETVRAADGATTEVRMYRQAADPSAPVVICMPAMATPAAGYVPLAEALFQAGFHVVLGELRGQGTSSVRLRRGVRYGYHEIVTLDYPALFEAVATAFPDAPRYLLGHSLGGQLGALYLGQQPQQAAGAILIGAPSCHYRGWPFPRNLGIFAAAHLAVGIGSVVGYFPGRRLGILGNDSTRLMRDFAAQIRSGRYRVPSSPLDFESDLSRITLPTLVVTIEGDTMATAHGVRALSEKLTHATITRINLGFGDTTHRNPHYAWIRDNTGLVDRVRTFINSGA</sequence>
<proteinExistence type="predicted"/>
<protein>
    <submittedName>
        <fullName evidence="2">Alpha/beta hydrolase</fullName>
    </submittedName>
</protein>
<dbReference type="EMBL" id="CP003876">
    <property type="protein sequence ID" value="AFU03699.1"/>
    <property type="molecule type" value="Genomic_DNA"/>
</dbReference>
<dbReference type="InterPro" id="IPR017208">
    <property type="entry name" value="UCP037442_abhydr"/>
</dbReference>
<evidence type="ECO:0000313" key="3">
    <source>
        <dbReference type="Proteomes" id="UP000006304"/>
    </source>
</evidence>
<evidence type="ECO:0000313" key="2">
    <source>
        <dbReference type="EMBL" id="AFU03699.1"/>
    </source>
</evidence>
<dbReference type="GO" id="GO:0016787">
    <property type="term" value="F:hydrolase activity"/>
    <property type="evidence" value="ECO:0007669"/>
    <property type="project" value="UniProtKB-KW"/>
</dbReference>
<dbReference type="Proteomes" id="UP000006304">
    <property type="component" value="Chromosome"/>
</dbReference>
<dbReference type="RefSeq" id="WP_014986554.1">
    <property type="nucleotide sequence ID" value="NC_018681.1"/>
</dbReference>
<dbReference type="KEGG" id="nbr:O3I_028750"/>
<name>K0F2J0_NOCB7</name>